<dbReference type="InterPro" id="IPR027469">
    <property type="entry name" value="Cation_efflux_TMD_sf"/>
</dbReference>
<comment type="subcellular location">
    <subcellularLocation>
        <location evidence="1">Membrane</location>
        <topology evidence="1">Multi-pass membrane protein</topology>
    </subcellularLocation>
</comment>
<keyword evidence="10" id="KW-1185">Reference proteome</keyword>
<evidence type="ECO:0000256" key="5">
    <source>
        <dbReference type="ARBA" id="ARBA00023136"/>
    </source>
</evidence>
<accession>A0ABR1DKC1</accession>
<keyword evidence="4 6" id="KW-1133">Transmembrane helix</keyword>
<dbReference type="PANTHER" id="PTHR43840:SF6">
    <property type="entry name" value="CATION EFFLUX PROTEIN CYTOPLASMIC DOMAIN-CONTAINING PROTEIN"/>
    <property type="match status" value="1"/>
</dbReference>
<evidence type="ECO:0000256" key="1">
    <source>
        <dbReference type="ARBA" id="ARBA00004141"/>
    </source>
</evidence>
<dbReference type="Gene3D" id="3.30.70.1350">
    <property type="entry name" value="Cation efflux protein, cytoplasmic domain"/>
    <property type="match status" value="1"/>
</dbReference>
<proteinExistence type="predicted"/>
<dbReference type="PANTHER" id="PTHR43840">
    <property type="entry name" value="MITOCHONDRIAL METAL TRANSPORTER 1-RELATED"/>
    <property type="match status" value="1"/>
</dbReference>
<comment type="caution">
    <text evidence="9">The sequence shown here is derived from an EMBL/GenBank/DDBJ whole genome shotgun (WGS) entry which is preliminary data.</text>
</comment>
<feature type="domain" description="Cation efflux protein transmembrane" evidence="7">
    <location>
        <begin position="83"/>
        <end position="249"/>
    </location>
</feature>
<gene>
    <name evidence="9" type="primary">Necator_chrIV.g15849</name>
    <name evidence="9" type="ORF">RB195_002554</name>
</gene>
<evidence type="ECO:0000256" key="3">
    <source>
        <dbReference type="ARBA" id="ARBA00022692"/>
    </source>
</evidence>
<dbReference type="EMBL" id="JAVFWL010000004">
    <property type="protein sequence ID" value="KAK6750648.1"/>
    <property type="molecule type" value="Genomic_DNA"/>
</dbReference>
<dbReference type="Gene3D" id="1.20.1510.10">
    <property type="entry name" value="Cation efflux protein transmembrane domain"/>
    <property type="match status" value="1"/>
</dbReference>
<evidence type="ECO:0000256" key="4">
    <source>
        <dbReference type="ARBA" id="ARBA00022989"/>
    </source>
</evidence>
<dbReference type="InterPro" id="IPR058533">
    <property type="entry name" value="Cation_efflux_TM"/>
</dbReference>
<evidence type="ECO:0000259" key="8">
    <source>
        <dbReference type="Pfam" id="PF16916"/>
    </source>
</evidence>
<evidence type="ECO:0000259" key="7">
    <source>
        <dbReference type="Pfam" id="PF01545"/>
    </source>
</evidence>
<evidence type="ECO:0000256" key="2">
    <source>
        <dbReference type="ARBA" id="ARBA00022448"/>
    </source>
</evidence>
<name>A0ABR1DKC1_NECAM</name>
<evidence type="ECO:0000313" key="10">
    <source>
        <dbReference type="Proteomes" id="UP001303046"/>
    </source>
</evidence>
<dbReference type="Proteomes" id="UP001303046">
    <property type="component" value="Unassembled WGS sequence"/>
</dbReference>
<dbReference type="Pfam" id="PF01545">
    <property type="entry name" value="Cation_efflux"/>
    <property type="match status" value="1"/>
</dbReference>
<dbReference type="InterPro" id="IPR027470">
    <property type="entry name" value="Cation_efflux_CTD"/>
</dbReference>
<dbReference type="Pfam" id="PF16916">
    <property type="entry name" value="ZT_dimer"/>
    <property type="match status" value="1"/>
</dbReference>
<sequence>MNLKKRKYSENKKQIANGCNEQCQYKAIVPRKESPLQRRWKQEYYEQQSRLLRLYEKDRELCESTEEPQKDDREDHVLLHCCLALTIFSLIGNLVASVLSGSLSILSTFVDSMMDLMCSGVMNVCLRLIGKADTFNYPRGRQRLEYVGVLICAILMAFANVIMAMQAYNNIADKSSKPEMTLLTVVIIGVQTMLKALLSWICYRHGSPSSIVIAMDLRNDVATRVSAVIFAYIGDEYWRLADPIGAILLCLSSKPFIPPASKRLYQISLGGQELWCYMWLRSANHLSEASSQCISFIKSTTIAISWFRHALEYIPHLVGKRAEQEELSRILKIAIDHDSNIRCLDHLVVYHTGAKALVELHVVMDEKLPLKITHDICHPLEKKLQRLEFVERAFVHCDYSCDGD</sequence>
<feature type="transmembrane region" description="Helical" evidence="6">
    <location>
        <begin position="105"/>
        <end position="126"/>
    </location>
</feature>
<protein>
    <recommendedName>
        <fullName evidence="11">Cation diffusion facilitator family transporter</fullName>
    </recommendedName>
</protein>
<feature type="transmembrane region" description="Helical" evidence="6">
    <location>
        <begin position="77"/>
        <end position="99"/>
    </location>
</feature>
<dbReference type="SUPFAM" id="SSF160240">
    <property type="entry name" value="Cation efflux protein cytoplasmic domain-like"/>
    <property type="match status" value="1"/>
</dbReference>
<dbReference type="InterPro" id="IPR050291">
    <property type="entry name" value="CDF_Transporter"/>
</dbReference>
<keyword evidence="2" id="KW-0813">Transport</keyword>
<feature type="domain" description="Cation efflux protein cytoplasmic" evidence="8">
    <location>
        <begin position="323"/>
        <end position="398"/>
    </location>
</feature>
<dbReference type="InterPro" id="IPR036837">
    <property type="entry name" value="Cation_efflux_CTD_sf"/>
</dbReference>
<organism evidence="9 10">
    <name type="scientific">Necator americanus</name>
    <name type="common">Human hookworm</name>
    <dbReference type="NCBI Taxonomy" id="51031"/>
    <lineage>
        <taxon>Eukaryota</taxon>
        <taxon>Metazoa</taxon>
        <taxon>Ecdysozoa</taxon>
        <taxon>Nematoda</taxon>
        <taxon>Chromadorea</taxon>
        <taxon>Rhabditida</taxon>
        <taxon>Rhabditina</taxon>
        <taxon>Rhabditomorpha</taxon>
        <taxon>Strongyloidea</taxon>
        <taxon>Ancylostomatidae</taxon>
        <taxon>Bunostominae</taxon>
        <taxon>Necator</taxon>
    </lineage>
</organism>
<feature type="transmembrane region" description="Helical" evidence="6">
    <location>
        <begin position="180"/>
        <end position="203"/>
    </location>
</feature>
<evidence type="ECO:0008006" key="11">
    <source>
        <dbReference type="Google" id="ProtNLM"/>
    </source>
</evidence>
<keyword evidence="3 6" id="KW-0812">Transmembrane</keyword>
<feature type="transmembrane region" description="Helical" evidence="6">
    <location>
        <begin position="146"/>
        <end position="168"/>
    </location>
</feature>
<dbReference type="SUPFAM" id="SSF161111">
    <property type="entry name" value="Cation efflux protein transmembrane domain-like"/>
    <property type="match status" value="1"/>
</dbReference>
<reference evidence="9 10" key="1">
    <citation type="submission" date="2023-08" db="EMBL/GenBank/DDBJ databases">
        <title>A Necator americanus chromosomal reference genome.</title>
        <authorList>
            <person name="Ilik V."/>
            <person name="Petrzelkova K.J."/>
            <person name="Pardy F."/>
            <person name="Fuh T."/>
            <person name="Niatou-Singa F.S."/>
            <person name="Gouil Q."/>
            <person name="Baker L."/>
            <person name="Ritchie M.E."/>
            <person name="Jex A.R."/>
            <person name="Gazzola D."/>
            <person name="Li H."/>
            <person name="Toshio Fujiwara R."/>
            <person name="Zhan B."/>
            <person name="Aroian R.V."/>
            <person name="Pafco B."/>
            <person name="Schwarz E.M."/>
        </authorList>
    </citation>
    <scope>NUCLEOTIDE SEQUENCE [LARGE SCALE GENOMIC DNA]</scope>
    <source>
        <strain evidence="9 10">Aroian</strain>
        <tissue evidence="9">Whole animal</tissue>
    </source>
</reference>
<keyword evidence="5 6" id="KW-0472">Membrane</keyword>
<evidence type="ECO:0000313" key="9">
    <source>
        <dbReference type="EMBL" id="KAK6750648.1"/>
    </source>
</evidence>
<evidence type="ECO:0000256" key="6">
    <source>
        <dbReference type="SAM" id="Phobius"/>
    </source>
</evidence>